<dbReference type="SMART" id="SM00796">
    <property type="entry name" value="AHS1"/>
    <property type="match status" value="1"/>
</dbReference>
<evidence type="ECO:0000256" key="2">
    <source>
        <dbReference type="ARBA" id="ARBA00022801"/>
    </source>
</evidence>
<evidence type="ECO:0000256" key="3">
    <source>
        <dbReference type="ARBA" id="ARBA00022840"/>
    </source>
</evidence>
<dbReference type="PANTHER" id="PTHR34698:SF2">
    <property type="entry name" value="5-OXOPROLINASE SUBUNIT B"/>
    <property type="match status" value="1"/>
</dbReference>
<dbReference type="PANTHER" id="PTHR34698">
    <property type="entry name" value="5-OXOPROLINASE SUBUNIT B"/>
    <property type="match status" value="1"/>
</dbReference>
<keyword evidence="3" id="KW-0067">ATP-binding</keyword>
<dbReference type="Gene3D" id="2.40.100.10">
    <property type="entry name" value="Cyclophilin-like"/>
    <property type="match status" value="1"/>
</dbReference>
<dbReference type="RefSeq" id="WP_205157267.1">
    <property type="nucleotide sequence ID" value="NZ_JAFEUM010000001.1"/>
</dbReference>
<keyword evidence="6" id="KW-1185">Reference proteome</keyword>
<feature type="domain" description="Carboxyltransferase" evidence="4">
    <location>
        <begin position="4"/>
        <end position="211"/>
    </location>
</feature>
<dbReference type="NCBIfam" id="TIGR00370">
    <property type="entry name" value="5-oxoprolinase subunit PxpB"/>
    <property type="match status" value="1"/>
</dbReference>
<dbReference type="GO" id="GO:0017168">
    <property type="term" value="F:5-oxoprolinase (ATP-hydrolyzing) activity"/>
    <property type="evidence" value="ECO:0007669"/>
    <property type="project" value="UniProtKB-EC"/>
</dbReference>
<accession>A0ABS2HIN3</accession>
<comment type="caution">
    <text evidence="5">The sequence shown here is derived from an EMBL/GenBank/DDBJ whole genome shotgun (WGS) entry which is preliminary data.</text>
</comment>
<organism evidence="5 6">
    <name type="scientific">Vibrio ulleungensis</name>
    <dbReference type="NCBI Taxonomy" id="2807619"/>
    <lineage>
        <taxon>Bacteria</taxon>
        <taxon>Pseudomonadati</taxon>
        <taxon>Pseudomonadota</taxon>
        <taxon>Gammaproteobacteria</taxon>
        <taxon>Vibrionales</taxon>
        <taxon>Vibrionaceae</taxon>
        <taxon>Vibrio</taxon>
    </lineage>
</organism>
<dbReference type="Pfam" id="PF02682">
    <property type="entry name" value="CT_C_D"/>
    <property type="match status" value="1"/>
</dbReference>
<name>A0ABS2HIN3_9VIBR</name>
<keyword evidence="2 5" id="KW-0378">Hydrolase</keyword>
<dbReference type="EMBL" id="JAFEUM010000001">
    <property type="protein sequence ID" value="MBM7035686.1"/>
    <property type="molecule type" value="Genomic_DNA"/>
</dbReference>
<evidence type="ECO:0000256" key="1">
    <source>
        <dbReference type="ARBA" id="ARBA00022741"/>
    </source>
</evidence>
<dbReference type="InterPro" id="IPR003833">
    <property type="entry name" value="CT_C_D"/>
</dbReference>
<dbReference type="SUPFAM" id="SSF160467">
    <property type="entry name" value="PH0987 N-terminal domain-like"/>
    <property type="match status" value="1"/>
</dbReference>
<dbReference type="Proteomes" id="UP000809621">
    <property type="component" value="Unassembled WGS sequence"/>
</dbReference>
<dbReference type="InterPro" id="IPR010016">
    <property type="entry name" value="PxpB"/>
</dbReference>
<protein>
    <submittedName>
        <fullName evidence="5">5-oxoprolinase subunit PxpB</fullName>
        <ecNumber evidence="5">3.5.2.9</ecNumber>
    </submittedName>
</protein>
<dbReference type="EC" id="3.5.2.9" evidence="5"/>
<evidence type="ECO:0000313" key="6">
    <source>
        <dbReference type="Proteomes" id="UP000809621"/>
    </source>
</evidence>
<evidence type="ECO:0000313" key="5">
    <source>
        <dbReference type="EMBL" id="MBM7035686.1"/>
    </source>
</evidence>
<evidence type="ECO:0000259" key="4">
    <source>
        <dbReference type="SMART" id="SM00796"/>
    </source>
</evidence>
<dbReference type="InterPro" id="IPR029000">
    <property type="entry name" value="Cyclophilin-like_dom_sf"/>
</dbReference>
<gene>
    <name evidence="5" type="primary">pxpB</name>
    <name evidence="5" type="ORF">JQC93_04630</name>
</gene>
<dbReference type="SUPFAM" id="SSF50891">
    <property type="entry name" value="Cyclophilin-like"/>
    <property type="match status" value="1"/>
</dbReference>
<proteinExistence type="predicted"/>
<sequence>MRQPTYQQVSEHTWLIELFDDISQQAPMIIAQLVDYLERRFSGNIVSLTPSYTTLLVEFYPAANLSSSQLLTALESWSANGVGSLSSIENINAQNVHRIPTFYDAQVAPDLQLVAKQCGLPVDRVIELHTSTDYLVHAIGFAPGFAFAAELNSAIQLPRLSVPRTVVPAGSVAIAEKQTAVYPFSSPGGWNIIGRTPKSLVDYQCDPITPFKVGDTLRFESITQHQFEELGGTL</sequence>
<dbReference type="Gene3D" id="3.30.1360.40">
    <property type="match status" value="1"/>
</dbReference>
<keyword evidence="1" id="KW-0547">Nucleotide-binding</keyword>
<reference evidence="5 6" key="1">
    <citation type="submission" date="2021-02" db="EMBL/GenBank/DDBJ databases">
        <authorList>
            <person name="Park J.-S."/>
        </authorList>
    </citation>
    <scope>NUCLEOTIDE SEQUENCE [LARGE SCALE GENOMIC DNA]</scope>
    <source>
        <strain evidence="5 6">188UL20-2</strain>
    </source>
</reference>